<feature type="compositionally biased region" description="Low complexity" evidence="2">
    <location>
        <begin position="1573"/>
        <end position="1591"/>
    </location>
</feature>
<comment type="caution">
    <text evidence="3">The sequence shown here is derived from an EMBL/GenBank/DDBJ whole genome shotgun (WGS) entry which is preliminary data.</text>
</comment>
<feature type="compositionally biased region" description="Acidic residues" evidence="2">
    <location>
        <begin position="1118"/>
        <end position="1127"/>
    </location>
</feature>
<feature type="region of interest" description="Disordered" evidence="2">
    <location>
        <begin position="162"/>
        <end position="198"/>
    </location>
</feature>
<reference evidence="3" key="1">
    <citation type="journal article" date="2023" name="Insect Mol. Biol.">
        <title>Genome sequencing provides insights into the evolution of gene families encoding plant cell wall-degrading enzymes in longhorned beetles.</title>
        <authorList>
            <person name="Shin N.R."/>
            <person name="Okamura Y."/>
            <person name="Kirsch R."/>
            <person name="Pauchet Y."/>
        </authorList>
    </citation>
    <scope>NUCLEOTIDE SEQUENCE</scope>
    <source>
        <strain evidence="3">AMC_N1</strain>
    </source>
</reference>
<feature type="coiled-coil region" evidence="1">
    <location>
        <begin position="655"/>
        <end position="689"/>
    </location>
</feature>
<feature type="non-terminal residue" evidence="3">
    <location>
        <position position="1"/>
    </location>
</feature>
<feature type="compositionally biased region" description="Basic and acidic residues" evidence="2">
    <location>
        <begin position="293"/>
        <end position="317"/>
    </location>
</feature>
<feature type="coiled-coil region" evidence="1">
    <location>
        <begin position="95"/>
        <end position="122"/>
    </location>
</feature>
<evidence type="ECO:0000256" key="1">
    <source>
        <dbReference type="SAM" id="Coils"/>
    </source>
</evidence>
<feature type="compositionally biased region" description="Basic residues" evidence="2">
    <location>
        <begin position="1134"/>
        <end position="1143"/>
    </location>
</feature>
<feature type="region of interest" description="Disordered" evidence="2">
    <location>
        <begin position="1371"/>
        <end position="1419"/>
    </location>
</feature>
<gene>
    <name evidence="3" type="ORF">NQ318_012391</name>
</gene>
<name>A0AAV8Y604_9CUCU</name>
<feature type="region of interest" description="Disordered" evidence="2">
    <location>
        <begin position="1573"/>
        <end position="1623"/>
    </location>
</feature>
<feature type="compositionally biased region" description="Polar residues" evidence="2">
    <location>
        <begin position="1108"/>
        <end position="1117"/>
    </location>
</feature>
<feature type="region of interest" description="Disordered" evidence="2">
    <location>
        <begin position="1296"/>
        <end position="1327"/>
    </location>
</feature>
<feature type="compositionally biased region" description="Low complexity" evidence="2">
    <location>
        <begin position="496"/>
        <end position="507"/>
    </location>
</feature>
<feature type="region of interest" description="Disordered" evidence="2">
    <location>
        <begin position="493"/>
        <end position="513"/>
    </location>
</feature>
<feature type="compositionally biased region" description="Basic and acidic residues" evidence="2">
    <location>
        <begin position="1155"/>
        <end position="1167"/>
    </location>
</feature>
<feature type="compositionally biased region" description="Basic and acidic residues" evidence="2">
    <location>
        <begin position="1389"/>
        <end position="1401"/>
    </location>
</feature>
<feature type="compositionally biased region" description="Low complexity" evidence="2">
    <location>
        <begin position="1058"/>
        <end position="1071"/>
    </location>
</feature>
<organism evidence="3 4">
    <name type="scientific">Aromia moschata</name>
    <dbReference type="NCBI Taxonomy" id="1265417"/>
    <lineage>
        <taxon>Eukaryota</taxon>
        <taxon>Metazoa</taxon>
        <taxon>Ecdysozoa</taxon>
        <taxon>Arthropoda</taxon>
        <taxon>Hexapoda</taxon>
        <taxon>Insecta</taxon>
        <taxon>Pterygota</taxon>
        <taxon>Neoptera</taxon>
        <taxon>Endopterygota</taxon>
        <taxon>Coleoptera</taxon>
        <taxon>Polyphaga</taxon>
        <taxon>Cucujiformia</taxon>
        <taxon>Chrysomeloidea</taxon>
        <taxon>Cerambycidae</taxon>
        <taxon>Cerambycinae</taxon>
        <taxon>Callichromatini</taxon>
        <taxon>Aromia</taxon>
    </lineage>
</organism>
<feature type="region of interest" description="Disordered" evidence="2">
    <location>
        <begin position="614"/>
        <end position="654"/>
    </location>
</feature>
<feature type="region of interest" description="Disordered" evidence="2">
    <location>
        <begin position="262"/>
        <end position="324"/>
    </location>
</feature>
<proteinExistence type="predicted"/>
<evidence type="ECO:0000313" key="4">
    <source>
        <dbReference type="Proteomes" id="UP001162162"/>
    </source>
</evidence>
<feature type="compositionally biased region" description="Low complexity" evidence="2">
    <location>
        <begin position="1601"/>
        <end position="1614"/>
    </location>
</feature>
<feature type="region of interest" description="Disordered" evidence="2">
    <location>
        <begin position="1235"/>
        <end position="1278"/>
    </location>
</feature>
<feature type="compositionally biased region" description="Basic residues" evidence="2">
    <location>
        <begin position="636"/>
        <end position="648"/>
    </location>
</feature>
<feature type="compositionally biased region" description="Basic and acidic residues" evidence="2">
    <location>
        <begin position="547"/>
        <end position="564"/>
    </location>
</feature>
<feature type="region of interest" description="Disordered" evidence="2">
    <location>
        <begin position="745"/>
        <end position="769"/>
    </location>
</feature>
<keyword evidence="4" id="KW-1185">Reference proteome</keyword>
<evidence type="ECO:0000256" key="2">
    <source>
        <dbReference type="SAM" id="MobiDB-lite"/>
    </source>
</evidence>
<feature type="region of interest" description="Disordered" evidence="2">
    <location>
        <begin position="528"/>
        <end position="582"/>
    </location>
</feature>
<protein>
    <submittedName>
        <fullName evidence="3">Uncharacterized protein</fullName>
    </submittedName>
</protein>
<dbReference type="EMBL" id="JAPWTK010000211">
    <property type="protein sequence ID" value="KAJ8945673.1"/>
    <property type="molecule type" value="Genomic_DNA"/>
</dbReference>
<feature type="compositionally biased region" description="Low complexity" evidence="2">
    <location>
        <begin position="281"/>
        <end position="292"/>
    </location>
</feature>
<sequence length="1623" mass="181580">LLQYNALNQDDVIISKMSDTILAEPGAAASGACVPKRHSRRAKYDGAKLPTPPPDPKEKDVFEYLDSLIPNYSRSTSTFAPVIATDEAFDHLEKLYKLMEQMLELRDQNARLHRKIRDLEHLNNLERMHKELELAGAEKAECPELDRDTAFAETILESILADSSRKDQKKPGAPSRLRPSILRRQRNRSNSGPDKQVTLDANAIVLQEDGCENCDKSAKVSKWTKVKAAFRWEKASVTETKSQDSGIHVPVNVEIARYLRVPSTSDEPGHSPADSGAAGISTPGSLSTTSSTEDFHRTELRTPCEDRRGSSEDETSHHNYIPQSKYEQGYAKLPNKYHHHHRTPWAKMKDIIQTRNSFKKKHRLSAASDDIQIDVELCSDNEDVFEDDPKVRYVPGGSGTVPQCSSDIGTNSNEISPEIVERYQKAVSENGDMKVSRWTMVKKAFITNSRISRSCPASPKDANIDEEIQRNYRQLQKKLSIEFQEKLSEWERLKQNSPGGSNPSSSSCGFVEENRDPNFMKKMEEWQKIKSQPPAKAQLPSELDLPPDFKKKLQEWEKIKKSSAKETSGTKKKLGEVGRWKSLSGHRYETTTAFEYPPLSEDFRKKLEEWKQIKAGGGATSTGDKKPNEKTPSPRLVRKNSSPKHSKKQKGDRELHWYEKELGKIEKEKQRLERERQKFLEREERLSKLRKSITGSTKKDVLIHTPSGFYRFEGISRKFTQKLYEWEKAKGIGPEASTFALLSSSMTPDTRPTIKRHSAPNTPPLTRSKSADSIAISALNLACPLMSQQPSSLSLNDVEELEKECLSDSKSSSMRYLLESQEALDLDEPEAVLVEVEDYEEETAAPLLTYVENHQLPVYQREELKALCEGETVAAPKVRKSESARAQANYNLIEEAVNVLRQLAENEIEVKNLNEFGVKSPQSTENNTKLKDLHESQKQLVTMLAEKLASLQEANLSVTSVISKEIQSQGHMSGILEAVQDISNEIVQLTETMSGNISSRSVENSATTFLIFENIRDIRSKLLELRRHLSYVCASTDLTAPGRKPSGKRKTLVHKTLSNDSRSSRCDTTSDNSRRGSQKDEKRYIKSEIGTSTNGQGAVKKRIKYRQKTLQSRSTPADTDDEEEEEGAKDQRKTNRQHKKLTRSRTTSDSNAEGKSTHEPETREPSDQKVIVPTETNYVNAVANEDHRLPPESPLTLFVKTTRKLFTPIGETSFNDAARCSPNLESPRIFVDPAPSLSEEESKTNQAENATKSIESSSQQENVRSLPPLPQSPVPQRKVLKDISPSIRLMMAKYNQKVSEQDRTSVKSGNSSGSNSPVAWRSPTAERRVKAQMERYQEGLTKMSSQLVGEGREVQKCASIGYLHSAAKHVTLPVRRESSPSAGTTSKPGADRKATESERKPLTLHISSSCPTSSRHSPEARLQKIQKAKEEFLRAAPKSAPVQLTSEEVLKFPARSRLSQISVDSESSYDSSLPGVLMKSASVGMINIDPDAYRQIDPELHGGGYVSLPRNTKNPKTSRFGFASIASKFRKVKMRKGKERDREKEKLNAVSALCRQSLVVDITGSCENDAAAALPPAPAPCNHSSNNSNNNGQSVRRRSDSPSPSTATSKSGTSWLKKSLFRK</sequence>
<feature type="region of interest" description="Disordered" evidence="2">
    <location>
        <begin position="1041"/>
        <end position="1173"/>
    </location>
</feature>
<feature type="compositionally biased region" description="Polar residues" evidence="2">
    <location>
        <begin position="1144"/>
        <end position="1154"/>
    </location>
</feature>
<keyword evidence="1" id="KW-0175">Coiled coil</keyword>
<feature type="compositionally biased region" description="Polar residues" evidence="2">
    <location>
        <begin position="1244"/>
        <end position="1262"/>
    </location>
</feature>
<feature type="compositionally biased region" description="Basic and acidic residues" evidence="2">
    <location>
        <begin position="1072"/>
        <end position="1086"/>
    </location>
</feature>
<evidence type="ECO:0000313" key="3">
    <source>
        <dbReference type="EMBL" id="KAJ8945673.1"/>
    </source>
</evidence>
<dbReference type="Proteomes" id="UP001162162">
    <property type="component" value="Unassembled WGS sequence"/>
</dbReference>
<accession>A0AAV8Y604</accession>